<dbReference type="AlphaFoldDB" id="A0A5C5FMV9"/>
<dbReference type="SUPFAM" id="SSF52047">
    <property type="entry name" value="RNI-like"/>
    <property type="match status" value="1"/>
</dbReference>
<feature type="region of interest" description="Disordered" evidence="1">
    <location>
        <begin position="169"/>
        <end position="190"/>
    </location>
</feature>
<dbReference type="OrthoDB" id="2520173at2759"/>
<accession>A0A5C5FMV9</accession>
<evidence type="ECO:0008006" key="4">
    <source>
        <dbReference type="Google" id="ProtNLM"/>
    </source>
</evidence>
<proteinExistence type="predicted"/>
<feature type="region of interest" description="Disordered" evidence="1">
    <location>
        <begin position="51"/>
        <end position="75"/>
    </location>
</feature>
<dbReference type="EMBL" id="SOZI01000187">
    <property type="protein sequence ID" value="TNY17619.1"/>
    <property type="molecule type" value="Genomic_DNA"/>
</dbReference>
<reference evidence="2 3" key="1">
    <citation type="submission" date="2019-03" db="EMBL/GenBank/DDBJ databases">
        <title>Rhodosporidium diobovatum UCD-FST 08-225 genome sequencing, assembly, and annotation.</title>
        <authorList>
            <person name="Fakankun I.U."/>
            <person name="Fristensky B."/>
            <person name="Levin D.B."/>
        </authorList>
    </citation>
    <scope>NUCLEOTIDE SEQUENCE [LARGE SCALE GENOMIC DNA]</scope>
    <source>
        <strain evidence="2 3">UCD-FST 08-225</strain>
    </source>
</reference>
<dbReference type="Proteomes" id="UP000311382">
    <property type="component" value="Unassembled WGS sequence"/>
</dbReference>
<name>A0A5C5FMV9_9BASI</name>
<protein>
    <recommendedName>
        <fullName evidence="4">Proteophosphoglycan ppg4</fullName>
    </recommendedName>
</protein>
<feature type="compositionally biased region" description="Basic residues" evidence="1">
    <location>
        <begin position="174"/>
        <end position="184"/>
    </location>
</feature>
<evidence type="ECO:0000313" key="3">
    <source>
        <dbReference type="Proteomes" id="UP000311382"/>
    </source>
</evidence>
<dbReference type="InterPro" id="IPR032675">
    <property type="entry name" value="LRR_dom_sf"/>
</dbReference>
<organism evidence="2 3">
    <name type="scientific">Rhodotorula diobovata</name>
    <dbReference type="NCBI Taxonomy" id="5288"/>
    <lineage>
        <taxon>Eukaryota</taxon>
        <taxon>Fungi</taxon>
        <taxon>Dikarya</taxon>
        <taxon>Basidiomycota</taxon>
        <taxon>Pucciniomycotina</taxon>
        <taxon>Microbotryomycetes</taxon>
        <taxon>Sporidiobolales</taxon>
        <taxon>Sporidiobolaceae</taxon>
        <taxon>Rhodotorula</taxon>
    </lineage>
</organism>
<sequence length="535" mass="57982">MACEVRSCLDSRGALPSDCEVARLGSSSPSLPLTPLRLCLASLKWPEAAKRRTEAHHATSSPGRRAPSNTSQRPSSAVSLILPSSSCTRSSSSKQLLPFALQSLYRDVQLYSNHELRRFAASIYAQPALAAAVLDFGLSGRGDALVADSVSQSAGSRIGSARMSVVSGPGRHGVGARRGRRGKSSKPPLVGGLPPVRTDLALNHRPAPYEPGKLVPNGALLRDLLRRLTSLEHLILFGRSRLIVSLDPKLLADGRLTSLKSIGYTFGEKENGTFNDEHDNEVCRRLLLLPSLEHLDCFTDTSMGLDLLTLGPPCRLEPRSWALAHVTLNRMFHVGPEARHLFASLKPGLKTLKIHTMSCYGGLADDMALLPPTIETLNLNSGRACHSYDGGPVPSFDKVLIPLFFPRLKRLSISGPLLDSWAIPSLADLPELDHLCVGYHIPLSDTILLAFLARRPPTLSHLGLNVCACPDVEHGSSSRLPRWHANFSAVEAHAVIREAEKVGVHVCGNITCALMRCDRRDGHLCLRDPRDPSVV</sequence>
<evidence type="ECO:0000313" key="2">
    <source>
        <dbReference type="EMBL" id="TNY17619.1"/>
    </source>
</evidence>
<dbReference type="Gene3D" id="3.80.10.10">
    <property type="entry name" value="Ribonuclease Inhibitor"/>
    <property type="match status" value="1"/>
</dbReference>
<evidence type="ECO:0000256" key="1">
    <source>
        <dbReference type="SAM" id="MobiDB-lite"/>
    </source>
</evidence>
<keyword evidence="3" id="KW-1185">Reference proteome</keyword>
<gene>
    <name evidence="2" type="ORF">DMC30DRAFT_98832</name>
</gene>
<feature type="compositionally biased region" description="Polar residues" evidence="1">
    <location>
        <begin position="58"/>
        <end position="73"/>
    </location>
</feature>
<comment type="caution">
    <text evidence="2">The sequence shown here is derived from an EMBL/GenBank/DDBJ whole genome shotgun (WGS) entry which is preliminary data.</text>
</comment>